<proteinExistence type="predicted"/>
<dbReference type="Pfam" id="PF02984">
    <property type="entry name" value="Cyclin_C"/>
    <property type="match status" value="1"/>
</dbReference>
<organism evidence="2">
    <name type="scientific">Salix viminalis</name>
    <name type="common">Common osier</name>
    <name type="synonym">Basket willow</name>
    <dbReference type="NCBI Taxonomy" id="40686"/>
    <lineage>
        <taxon>Eukaryota</taxon>
        <taxon>Viridiplantae</taxon>
        <taxon>Streptophyta</taxon>
        <taxon>Embryophyta</taxon>
        <taxon>Tracheophyta</taxon>
        <taxon>Spermatophyta</taxon>
        <taxon>Magnoliopsida</taxon>
        <taxon>eudicotyledons</taxon>
        <taxon>Gunneridae</taxon>
        <taxon>Pentapetalae</taxon>
        <taxon>rosids</taxon>
        <taxon>fabids</taxon>
        <taxon>Malpighiales</taxon>
        <taxon>Salicaceae</taxon>
        <taxon>Saliceae</taxon>
        <taxon>Salix</taxon>
    </lineage>
</organism>
<dbReference type="EMBL" id="CAADRP010001585">
    <property type="protein sequence ID" value="VFU42706.1"/>
    <property type="molecule type" value="Genomic_DNA"/>
</dbReference>
<evidence type="ECO:0000313" key="2">
    <source>
        <dbReference type="EMBL" id="VFU42706.1"/>
    </source>
</evidence>
<gene>
    <name evidence="2" type="ORF">SVIM_LOCUS258884</name>
</gene>
<name>A0A6N2LM94_SALVM</name>
<evidence type="ECO:0000259" key="1">
    <source>
        <dbReference type="Pfam" id="PF02984"/>
    </source>
</evidence>
<sequence>MLSFIRDSRSVSYLPSILATATMLHVIKEVEPRNQLEYQNQLMAVLKTSESNQARPKSTPSASTCPHQQAQMVSLTRRSALTAQMIRGLWHHHSHHHQCLNSKEAGPRCFMLHELANTFPANHSKLTHSWLRNEEEVAAPVAMTAMAATVRVAALVAACEEVLVFMVSKFAVPPY</sequence>
<feature type="domain" description="Cyclin C-terminal" evidence="1">
    <location>
        <begin position="3"/>
        <end position="51"/>
    </location>
</feature>
<reference evidence="2" key="1">
    <citation type="submission" date="2019-03" db="EMBL/GenBank/DDBJ databases">
        <authorList>
            <person name="Mank J."/>
            <person name="Almeida P."/>
        </authorList>
    </citation>
    <scope>NUCLEOTIDE SEQUENCE</scope>
    <source>
        <strain evidence="2">78183</strain>
    </source>
</reference>
<dbReference type="AlphaFoldDB" id="A0A6N2LM94"/>
<protein>
    <recommendedName>
        <fullName evidence="1">Cyclin C-terminal domain-containing protein</fullName>
    </recommendedName>
</protein>
<accession>A0A6N2LM94</accession>
<dbReference type="InterPro" id="IPR004367">
    <property type="entry name" value="Cyclin_C-dom"/>
</dbReference>